<comment type="caution">
    <text evidence="1">The sequence shown here is derived from an EMBL/GenBank/DDBJ whole genome shotgun (WGS) entry which is preliminary data.</text>
</comment>
<proteinExistence type="predicted"/>
<accession>A0ACB8WZB7</accession>
<reference evidence="1" key="1">
    <citation type="submission" date="2022-04" db="EMBL/GenBank/DDBJ databases">
        <title>Jade perch genome.</title>
        <authorList>
            <person name="Chao B."/>
        </authorList>
    </citation>
    <scope>NUCLEOTIDE SEQUENCE</scope>
    <source>
        <strain evidence="1">CB-2022</strain>
    </source>
</reference>
<evidence type="ECO:0000313" key="2">
    <source>
        <dbReference type="Proteomes" id="UP000831701"/>
    </source>
</evidence>
<dbReference type="EMBL" id="CM041534">
    <property type="protein sequence ID" value="KAI3373124.1"/>
    <property type="molecule type" value="Genomic_DNA"/>
</dbReference>
<name>A0ACB8WZB7_9TELE</name>
<dbReference type="Proteomes" id="UP000831701">
    <property type="component" value="Chromosome 4"/>
</dbReference>
<organism evidence="1 2">
    <name type="scientific">Scortum barcoo</name>
    <name type="common">barcoo grunter</name>
    <dbReference type="NCBI Taxonomy" id="214431"/>
    <lineage>
        <taxon>Eukaryota</taxon>
        <taxon>Metazoa</taxon>
        <taxon>Chordata</taxon>
        <taxon>Craniata</taxon>
        <taxon>Vertebrata</taxon>
        <taxon>Euteleostomi</taxon>
        <taxon>Actinopterygii</taxon>
        <taxon>Neopterygii</taxon>
        <taxon>Teleostei</taxon>
        <taxon>Neoteleostei</taxon>
        <taxon>Acanthomorphata</taxon>
        <taxon>Eupercaria</taxon>
        <taxon>Centrarchiformes</taxon>
        <taxon>Terapontoidei</taxon>
        <taxon>Terapontidae</taxon>
        <taxon>Scortum</taxon>
    </lineage>
</organism>
<protein>
    <submittedName>
        <fullName evidence="1">Uncharacterized protein</fullName>
    </submittedName>
</protein>
<evidence type="ECO:0000313" key="1">
    <source>
        <dbReference type="EMBL" id="KAI3373124.1"/>
    </source>
</evidence>
<keyword evidence="2" id="KW-1185">Reference proteome</keyword>
<sequence>MLDCHILGRARAHGIEEGSGDGDLVKTAELSPNKNYILGCHPHGIMSAGAFTCFSTESCGFAEAFPGVRSSLAILAGLFRIPLFREYIMCAGLYPVSKRSLAHLLSKSGKGNAVVIVIGGAAESLASSPGANTVVLKQRKGFVRMALEFGADLVPVYSFGENELFKQVIFSEGTLGRRLQDLFKKIMGFAPCLFIGERMAFLPYRTPVTTVVGSPISVPKRVTATEEEVDHYHRLYMEGLSKLFREHKVPMSTVASIIHKWKKFGNTRTLPRAGRPSKLSDRGKRALVREVTKNPMVTLSELQRTSVERGEPSRRTTISAAIHQSGLYGRVARQKPLLSQRHMAARLEFAKMHLKDSQTTRNQIL</sequence>
<gene>
    <name evidence="1" type="ORF">L3Q82_006450</name>
</gene>